<feature type="transmembrane region" description="Helical" evidence="8">
    <location>
        <begin position="152"/>
        <end position="174"/>
    </location>
</feature>
<feature type="transmembrane region" description="Helical" evidence="8">
    <location>
        <begin position="421"/>
        <end position="446"/>
    </location>
</feature>
<accession>A0A1W7R9W7</accession>
<evidence type="ECO:0000256" key="5">
    <source>
        <dbReference type="ARBA" id="ARBA00023136"/>
    </source>
</evidence>
<proteinExistence type="inferred from homology"/>
<evidence type="ECO:0000256" key="6">
    <source>
        <dbReference type="ARBA" id="ARBA00023180"/>
    </source>
</evidence>
<keyword evidence="3 8" id="KW-0812">Transmembrane</keyword>
<dbReference type="AlphaFoldDB" id="A0A1W7R9W7"/>
<comment type="subcellular location">
    <subcellularLocation>
        <location evidence="1">Membrane</location>
        <topology evidence="1">Multi-pass membrane protein</topology>
    </subcellularLocation>
</comment>
<dbReference type="PANTHER" id="PTHR22730:SF1">
    <property type="entry name" value="PROMININ-LIKE PROTEIN"/>
    <property type="match status" value="1"/>
</dbReference>
<organism evidence="10">
    <name type="scientific">Hadrurus spadix</name>
    <dbReference type="NCBI Taxonomy" id="141984"/>
    <lineage>
        <taxon>Eukaryota</taxon>
        <taxon>Metazoa</taxon>
        <taxon>Ecdysozoa</taxon>
        <taxon>Arthropoda</taxon>
        <taxon>Chelicerata</taxon>
        <taxon>Arachnida</taxon>
        <taxon>Scorpiones</taxon>
        <taxon>Iurida</taxon>
        <taxon>Iuroidea</taxon>
        <taxon>Hadrurus</taxon>
    </lineage>
</organism>
<keyword evidence="6" id="KW-0325">Glycoprotein</keyword>
<name>A0A1W7R9W7_9SCOR</name>
<feature type="coiled-coil region" evidence="7">
    <location>
        <begin position="314"/>
        <end position="341"/>
    </location>
</feature>
<evidence type="ECO:0000256" key="3">
    <source>
        <dbReference type="ARBA" id="ARBA00022692"/>
    </source>
</evidence>
<evidence type="ECO:0000256" key="4">
    <source>
        <dbReference type="ARBA" id="ARBA00022989"/>
    </source>
</evidence>
<dbReference type="EMBL" id="GFAH01000454">
    <property type="protein sequence ID" value="JAV47935.1"/>
    <property type="molecule type" value="Transcribed_RNA"/>
</dbReference>
<evidence type="ECO:0000256" key="7">
    <source>
        <dbReference type="SAM" id="Coils"/>
    </source>
</evidence>
<evidence type="ECO:0000256" key="1">
    <source>
        <dbReference type="ARBA" id="ARBA00004141"/>
    </source>
</evidence>
<keyword evidence="4 8" id="KW-1133">Transmembrane helix</keyword>
<evidence type="ECO:0000256" key="8">
    <source>
        <dbReference type="SAM" id="Phobius"/>
    </source>
</evidence>
<feature type="transmembrane region" description="Helical" evidence="8">
    <location>
        <begin position="758"/>
        <end position="777"/>
    </location>
</feature>
<dbReference type="PANTHER" id="PTHR22730">
    <property type="entry name" value="PROMININ PROM PROTEIN"/>
    <property type="match status" value="1"/>
</dbReference>
<protein>
    <submittedName>
        <fullName evidence="10">Prominin-1-A</fullName>
    </submittedName>
</protein>
<keyword evidence="5 8" id="KW-0472">Membrane</keyword>
<dbReference type="Pfam" id="PF05478">
    <property type="entry name" value="Prominin"/>
    <property type="match status" value="1"/>
</dbReference>
<feature type="chain" id="PRO_5012823081" evidence="9">
    <location>
        <begin position="24"/>
        <end position="824"/>
    </location>
</feature>
<evidence type="ECO:0000256" key="2">
    <source>
        <dbReference type="ARBA" id="ARBA00006058"/>
    </source>
</evidence>
<dbReference type="InterPro" id="IPR008795">
    <property type="entry name" value="Prominin"/>
</dbReference>
<feature type="transmembrane region" description="Helical" evidence="8">
    <location>
        <begin position="467"/>
        <end position="493"/>
    </location>
</feature>
<evidence type="ECO:0000313" key="10">
    <source>
        <dbReference type="EMBL" id="JAV47935.1"/>
    </source>
</evidence>
<feature type="transmembrane region" description="Helical" evidence="8">
    <location>
        <begin position="102"/>
        <end position="131"/>
    </location>
</feature>
<feature type="signal peptide" evidence="9">
    <location>
        <begin position="1"/>
        <end position="23"/>
    </location>
</feature>
<keyword evidence="7" id="KW-0175">Coiled coil</keyword>
<reference evidence="10" key="1">
    <citation type="submission" date="2016-11" db="EMBL/GenBank/DDBJ databases">
        <title>Venom-gland transcriptomics and venom proteomics of the black-back scorpion (Hadrurus spadix) reveal detectability challenges and an unexplored realm of animal toxin diversity.</title>
        <authorList>
            <person name="Rokyta D.R."/>
            <person name="Ward M.J."/>
        </authorList>
    </citation>
    <scope>NUCLEOTIDE SEQUENCE</scope>
    <source>
        <tissue evidence="10">Venom gland</tissue>
    </source>
</reference>
<sequence>MLNIRIFMFWLVAAAWLVISVKADQPEDISLDLDDLGQPSYETTEVKLETSSSLLGWYKMTNGFILLVHSKSKETFDVILKYLEGKKVEMPGYIFELIKTQYAVFACIIIGLLFTVTMLISGLIFFCCRMCGKCEGKRVQIETSRTSVWRKVFIVLLIVFLAFLLPAVITLFIINSSLNSSLPETEKIVNTSLVDVDLFLNHTQNQLSYLVTNGMKKAVDGITRKLNGVKAFVESRMSGIDMEANMKGAKLVLFGWKKIAEGLHFALNVHKDITLEMSYIGENLTDIQNSLKRAKLKCNEENCKNIEPEIFKLKKNITVNIDDLNEAMSNLNNLNEEDYAKILIDIKQNVENIPSLVEDKTHTIRQDIIRDLKKFSNEVLTGKQLKMLRNNIDLARESVQKTHHQTQKSFPDAYEFDKYRWYTGLAVGIVIAIVVGGLLLGLFFGICGHNSSREATKRTTMSNGAGLILMFIVYWMFLFSGLLMLITTGLFAAGVTVHTYLCQPLMDKDFKILDQIMNAMQHTVLNESSIAQNVIPSNALKNCSRNATLYMALNLEQMNITSMLDYTEKLKIVQRKTDLNNIKYPELKFITEDANYAFDALLKAINISIDEETFQKLQGNLIDGYETQFQIISNITSEDIRKEILLPVEGIGNATKMVEERRLVLQELLKNLSIESQKLESGVMEIKVLFIQSENLLLHMIKIGNEQFVEEVTKYGDNVIEEILVNVKEKLATCKPIWTIFDATRTILCKYYIQPLNGIWFAIGWSLFFFIPSIIVSTKLSKHFFKMSYDASEEKVKGNGYELEHTDGYKVKPDNGWYSSDYHF</sequence>
<keyword evidence="9" id="KW-0732">Signal</keyword>
<dbReference type="GO" id="GO:0016020">
    <property type="term" value="C:membrane"/>
    <property type="evidence" value="ECO:0007669"/>
    <property type="project" value="UniProtKB-SubCell"/>
</dbReference>
<evidence type="ECO:0000256" key="9">
    <source>
        <dbReference type="SAM" id="SignalP"/>
    </source>
</evidence>
<comment type="similarity">
    <text evidence="2">Belongs to the prominin family.</text>
</comment>